<evidence type="ECO:0000256" key="9">
    <source>
        <dbReference type="ARBA" id="ARBA00022960"/>
    </source>
</evidence>
<keyword evidence="10" id="KW-0573">Peptidoglycan synthesis</keyword>
<keyword evidence="9" id="KW-0133">Cell shape</keyword>
<dbReference type="Gene3D" id="3.90.1310.10">
    <property type="entry name" value="Penicillin-binding protein 2a (Domain 2)"/>
    <property type="match status" value="1"/>
</dbReference>
<evidence type="ECO:0000256" key="14">
    <source>
        <dbReference type="SAM" id="MobiDB-lite"/>
    </source>
</evidence>
<dbReference type="Proteomes" id="UP000648075">
    <property type="component" value="Unassembled WGS sequence"/>
</dbReference>
<dbReference type="InterPro" id="IPR050515">
    <property type="entry name" value="Beta-lactam/transpept"/>
</dbReference>
<dbReference type="InterPro" id="IPR036138">
    <property type="entry name" value="PBP_dimer_sf"/>
</dbReference>
<evidence type="ECO:0000256" key="4">
    <source>
        <dbReference type="ARBA" id="ARBA00022519"/>
    </source>
</evidence>
<keyword evidence="4" id="KW-0997">Cell inner membrane</keyword>
<reference evidence="18" key="1">
    <citation type="journal article" date="2014" name="Int. J. Syst. Evol. Microbiol.">
        <title>Complete genome sequence of Corynebacterium casei LMG S-19264T (=DSM 44701T), isolated from a smear-ripened cheese.</title>
        <authorList>
            <consortium name="US DOE Joint Genome Institute (JGI-PGF)"/>
            <person name="Walter F."/>
            <person name="Albersmeier A."/>
            <person name="Kalinowski J."/>
            <person name="Ruckert C."/>
        </authorList>
    </citation>
    <scope>NUCLEOTIDE SEQUENCE</scope>
    <source>
        <strain evidence="18">KCTC 32255</strain>
    </source>
</reference>
<evidence type="ECO:0000256" key="10">
    <source>
        <dbReference type="ARBA" id="ARBA00022984"/>
    </source>
</evidence>
<accession>A0A918UEJ6</accession>
<keyword evidence="13" id="KW-0961">Cell wall biogenesis/degradation</keyword>
<dbReference type="GO" id="GO:0071972">
    <property type="term" value="F:peptidoglycan L,D-transpeptidase activity"/>
    <property type="evidence" value="ECO:0007669"/>
    <property type="project" value="TreeGrafter"/>
</dbReference>
<keyword evidence="8" id="KW-0378">Hydrolase</keyword>
<dbReference type="GO" id="GO:0009252">
    <property type="term" value="P:peptidoglycan biosynthetic process"/>
    <property type="evidence" value="ECO:0007669"/>
    <property type="project" value="UniProtKB-KW"/>
</dbReference>
<dbReference type="RefSeq" id="WP_189620108.1">
    <property type="nucleotide sequence ID" value="NZ_BMZA01000002.1"/>
</dbReference>
<evidence type="ECO:0000256" key="13">
    <source>
        <dbReference type="ARBA" id="ARBA00023316"/>
    </source>
</evidence>
<gene>
    <name evidence="18" type="primary">pbpA</name>
    <name evidence="18" type="ORF">GCM10011614_11000</name>
</gene>
<feature type="compositionally biased region" description="Low complexity" evidence="14">
    <location>
        <begin position="689"/>
        <end position="699"/>
    </location>
</feature>
<keyword evidence="3" id="KW-1003">Cell membrane</keyword>
<dbReference type="GO" id="GO:0009002">
    <property type="term" value="F:serine-type D-Ala-D-Ala carboxypeptidase activity"/>
    <property type="evidence" value="ECO:0007669"/>
    <property type="project" value="InterPro"/>
</dbReference>
<evidence type="ECO:0000256" key="2">
    <source>
        <dbReference type="ARBA" id="ARBA00004236"/>
    </source>
</evidence>
<keyword evidence="12 15" id="KW-0472">Membrane</keyword>
<dbReference type="GO" id="GO:0005886">
    <property type="term" value="C:plasma membrane"/>
    <property type="evidence" value="ECO:0007669"/>
    <property type="project" value="UniProtKB-SubCell"/>
</dbReference>
<evidence type="ECO:0000259" key="16">
    <source>
        <dbReference type="Pfam" id="PF00905"/>
    </source>
</evidence>
<dbReference type="InterPro" id="IPR012338">
    <property type="entry name" value="Beta-lactam/transpept-like"/>
</dbReference>
<reference evidence="18" key="2">
    <citation type="submission" date="2020-09" db="EMBL/GenBank/DDBJ databases">
        <authorList>
            <person name="Sun Q."/>
            <person name="Kim S."/>
        </authorList>
    </citation>
    <scope>NUCLEOTIDE SEQUENCE</scope>
    <source>
        <strain evidence="18">KCTC 32255</strain>
    </source>
</reference>
<sequence length="699" mass="75559">MKFRFNFQRHVTQGMLRNSYDRRTMVVGAIQGGIGVLLATRLGYLSILQNEKYKLESESNRVNLSLIPPRRGWILDRHGTPLASNRADFRVDVIPERMATPHETIAQLGELLSLSPVDLQDLRDKIDSAHGFTPVEVASGLPWEQFAAVSVRLPELPGVVTQHGYSRSYPNGPSVAHLIGYVGAASAEDYEKDRNPLLITPGFKVGKDGLEKAFEAKLRGVPGARRSEVTAGGKVVRDLETREDVPGSPVKLTIDGPLQDFAARRIGLESGSVVVMDCLTGGILALCSMPAFDPNSFVNGIGRLEWKMLNEDDHIPLLNKAVRGLYPPGSTMKPMGTLALQLNGVSPDERVSCPGGYRLGNRFFRCDAVHGSVDMRAAIEHSCNTYFWSMSHRIGYEAFAPVARMFGLGQEFDLPGTSQRYGTIPDAAWKMKRFNQAWTDADSLNASIGQGYVSVSPLQLAVMVSRIASGRPLMPSLLLGQPMPDGPALPLTPEQFAVTREGMFRVVNGSGTAGRSRLDLDGIQMAGKTGTAQVAKLVSRGSVGTWKTRDHALFICYAPTDRPRYAMAVVIEHGTFGARAAAPIAKDVMTFLFDPAKAWDSLLKLEQSWGGTAQERLDARYNSFVSQYGVSAPKVSQDAAKDGDVAADVPADEPQAVQTVVQNVDAPEPLPTVSPPPPPPATPGPVPSASPSLTPATPR</sequence>
<keyword evidence="7 15" id="KW-0812">Transmembrane</keyword>
<dbReference type="GO" id="GO:0006508">
    <property type="term" value="P:proteolysis"/>
    <property type="evidence" value="ECO:0007669"/>
    <property type="project" value="UniProtKB-KW"/>
</dbReference>
<keyword evidence="11 15" id="KW-1133">Transmembrane helix</keyword>
<evidence type="ECO:0000256" key="6">
    <source>
        <dbReference type="ARBA" id="ARBA00022670"/>
    </source>
</evidence>
<dbReference type="Pfam" id="PF00905">
    <property type="entry name" value="Transpeptidase"/>
    <property type="match status" value="1"/>
</dbReference>
<dbReference type="PANTHER" id="PTHR30627">
    <property type="entry name" value="PEPTIDOGLYCAN D,D-TRANSPEPTIDASE"/>
    <property type="match status" value="1"/>
</dbReference>
<evidence type="ECO:0000256" key="11">
    <source>
        <dbReference type="ARBA" id="ARBA00022989"/>
    </source>
</evidence>
<dbReference type="InterPro" id="IPR001460">
    <property type="entry name" value="PCN-bd_Tpept"/>
</dbReference>
<comment type="caution">
    <text evidence="18">The sequence shown here is derived from an EMBL/GenBank/DDBJ whole genome shotgun (WGS) entry which is preliminary data.</text>
</comment>
<keyword evidence="6" id="KW-0645">Protease</keyword>
<evidence type="ECO:0000313" key="19">
    <source>
        <dbReference type="Proteomes" id="UP000648075"/>
    </source>
</evidence>
<feature type="domain" description="Penicillin-binding protein dimerisation" evidence="17">
    <location>
        <begin position="67"/>
        <end position="238"/>
    </location>
</feature>
<dbReference type="AlphaFoldDB" id="A0A918UEJ6"/>
<name>A0A918UEJ6_9SPHN</name>
<dbReference type="SUPFAM" id="SSF56519">
    <property type="entry name" value="Penicillin binding protein dimerisation domain"/>
    <property type="match status" value="1"/>
</dbReference>
<keyword evidence="5" id="KW-0121">Carboxypeptidase</keyword>
<dbReference type="Pfam" id="PF03717">
    <property type="entry name" value="PBP_dimer"/>
    <property type="match status" value="1"/>
</dbReference>
<evidence type="ECO:0000256" key="15">
    <source>
        <dbReference type="SAM" id="Phobius"/>
    </source>
</evidence>
<evidence type="ECO:0000313" key="18">
    <source>
        <dbReference type="EMBL" id="GGY97719.1"/>
    </source>
</evidence>
<dbReference type="NCBIfam" id="TIGR03423">
    <property type="entry name" value="pbp2_mrdA"/>
    <property type="match status" value="1"/>
</dbReference>
<feature type="region of interest" description="Disordered" evidence="14">
    <location>
        <begin position="633"/>
        <end position="699"/>
    </location>
</feature>
<organism evidence="18 19">
    <name type="scientific">Novosphingobium colocasiae</name>
    <dbReference type="NCBI Taxonomy" id="1256513"/>
    <lineage>
        <taxon>Bacteria</taxon>
        <taxon>Pseudomonadati</taxon>
        <taxon>Pseudomonadota</taxon>
        <taxon>Alphaproteobacteria</taxon>
        <taxon>Sphingomonadales</taxon>
        <taxon>Sphingomonadaceae</taxon>
        <taxon>Novosphingobium</taxon>
    </lineage>
</organism>
<dbReference type="GO" id="GO:0071555">
    <property type="term" value="P:cell wall organization"/>
    <property type="evidence" value="ECO:0007669"/>
    <property type="project" value="UniProtKB-KW"/>
</dbReference>
<evidence type="ECO:0000256" key="3">
    <source>
        <dbReference type="ARBA" id="ARBA00022475"/>
    </source>
</evidence>
<evidence type="ECO:0000256" key="7">
    <source>
        <dbReference type="ARBA" id="ARBA00022692"/>
    </source>
</evidence>
<feature type="compositionally biased region" description="Pro residues" evidence="14">
    <location>
        <begin position="668"/>
        <end position="688"/>
    </location>
</feature>
<feature type="transmembrane region" description="Helical" evidence="15">
    <location>
        <begin position="25"/>
        <end position="47"/>
    </location>
</feature>
<dbReference type="Gene3D" id="3.40.710.10">
    <property type="entry name" value="DD-peptidase/beta-lactamase superfamily"/>
    <property type="match status" value="1"/>
</dbReference>
<dbReference type="InterPro" id="IPR005311">
    <property type="entry name" value="PBP_dimer"/>
</dbReference>
<evidence type="ECO:0000259" key="17">
    <source>
        <dbReference type="Pfam" id="PF03717"/>
    </source>
</evidence>
<dbReference type="SUPFAM" id="SSF56601">
    <property type="entry name" value="beta-lactamase/transpeptidase-like"/>
    <property type="match status" value="1"/>
</dbReference>
<evidence type="ECO:0000256" key="8">
    <source>
        <dbReference type="ARBA" id="ARBA00022801"/>
    </source>
</evidence>
<comment type="subcellular location">
    <subcellularLocation>
        <location evidence="2">Cell membrane</location>
    </subcellularLocation>
    <subcellularLocation>
        <location evidence="1">Membrane</location>
        <topology evidence="1">Single-pass membrane protein</topology>
    </subcellularLocation>
</comment>
<evidence type="ECO:0000256" key="5">
    <source>
        <dbReference type="ARBA" id="ARBA00022645"/>
    </source>
</evidence>
<evidence type="ECO:0000256" key="1">
    <source>
        <dbReference type="ARBA" id="ARBA00004167"/>
    </source>
</evidence>
<dbReference type="GO" id="GO:0008360">
    <property type="term" value="P:regulation of cell shape"/>
    <property type="evidence" value="ECO:0007669"/>
    <property type="project" value="UniProtKB-KW"/>
</dbReference>
<dbReference type="PANTHER" id="PTHR30627:SF2">
    <property type="entry name" value="PEPTIDOGLYCAN D,D-TRANSPEPTIDASE MRDA"/>
    <property type="match status" value="1"/>
</dbReference>
<keyword evidence="19" id="KW-1185">Reference proteome</keyword>
<dbReference type="InterPro" id="IPR017790">
    <property type="entry name" value="Penicillin-binding_protein_2"/>
</dbReference>
<evidence type="ECO:0000256" key="12">
    <source>
        <dbReference type="ARBA" id="ARBA00023136"/>
    </source>
</evidence>
<feature type="domain" description="Penicillin-binding protein transpeptidase" evidence="16">
    <location>
        <begin position="271"/>
        <end position="589"/>
    </location>
</feature>
<dbReference type="GO" id="GO:0008658">
    <property type="term" value="F:penicillin binding"/>
    <property type="evidence" value="ECO:0007669"/>
    <property type="project" value="InterPro"/>
</dbReference>
<dbReference type="EMBL" id="BMZA01000002">
    <property type="protein sequence ID" value="GGY97719.1"/>
    <property type="molecule type" value="Genomic_DNA"/>
</dbReference>
<protein>
    <submittedName>
        <fullName evidence="18">Peptidoglycan glycosyltransferase</fullName>
    </submittedName>
</protein>
<proteinExistence type="predicted"/>